<dbReference type="InterPro" id="IPR017900">
    <property type="entry name" value="4Fe4S_Fe_S_CS"/>
</dbReference>
<keyword evidence="2" id="KW-0479">Metal-binding</keyword>
<dbReference type="PROSITE" id="PS00198">
    <property type="entry name" value="4FE4S_FER_1"/>
    <property type="match status" value="1"/>
</dbReference>
<comment type="caution">
    <text evidence="7">The sequence shown here is derived from an EMBL/GenBank/DDBJ whole genome shotgun (WGS) entry which is preliminary data.</text>
</comment>
<evidence type="ECO:0000259" key="6">
    <source>
        <dbReference type="PROSITE" id="PS51379"/>
    </source>
</evidence>
<dbReference type="RefSeq" id="WP_144306662.1">
    <property type="nucleotide sequence ID" value="NZ_QMIF01000014.1"/>
</dbReference>
<dbReference type="NCBIfam" id="NF045797">
    <property type="entry name" value="DsrO"/>
    <property type="match status" value="1"/>
</dbReference>
<dbReference type="Proteomes" id="UP000434052">
    <property type="component" value="Unassembled WGS sequence"/>
</dbReference>
<dbReference type="PROSITE" id="PS51257">
    <property type="entry name" value="PROKAR_LIPOPROTEIN"/>
    <property type="match status" value="1"/>
</dbReference>
<accession>A0A6P1ZFQ0</accession>
<evidence type="ECO:0000256" key="5">
    <source>
        <dbReference type="SAM" id="SignalP"/>
    </source>
</evidence>
<keyword evidence="3" id="KW-0408">Iron</keyword>
<dbReference type="OrthoDB" id="9789030at2"/>
<sequence length="266" mass="29870">MSKTRRDFLKIAGISALGLGCSALPAAASEEGHAAAPAADAPAADTMNPHALTATRWGMAIFTRKIKGPEHFKQIISACHSYHNVPKIPKHKNEIKWIWEDSFEHTFTEKESHYLAEDVKMMDFLLLCNHCDNPPCVRVCPTKATFKRDWDGIVMMDMHRCIGCRFCMAACPYGSRSFNFGDPRPYIKELNPDYPTRMRGVVEKCDFCVERLAQGMMPACVEASEGALVFGDLDDPNSDVRKALRENFSIRRKTSLGTQPSVYYII</sequence>
<dbReference type="PROSITE" id="PS51379">
    <property type="entry name" value="4FE4S_FER_2"/>
    <property type="match status" value="1"/>
</dbReference>
<keyword evidence="5" id="KW-0732">Signal</keyword>
<dbReference type="Gene3D" id="3.30.70.20">
    <property type="match status" value="2"/>
</dbReference>
<evidence type="ECO:0000313" key="7">
    <source>
        <dbReference type="EMBL" id="TVM31704.1"/>
    </source>
</evidence>
<dbReference type="EMBL" id="QMIF01000014">
    <property type="protein sequence ID" value="TVM31704.1"/>
    <property type="molecule type" value="Genomic_DNA"/>
</dbReference>
<keyword evidence="1" id="KW-0004">4Fe-4S</keyword>
<name>A0A6P1ZFQ0_9BACT</name>
<protein>
    <submittedName>
        <fullName evidence="7">4Fe-4S ferredoxin</fullName>
    </submittedName>
</protein>
<proteinExistence type="predicted"/>
<feature type="chain" id="PRO_5026889917" evidence="5">
    <location>
        <begin position="29"/>
        <end position="266"/>
    </location>
</feature>
<dbReference type="InterPro" id="IPR050954">
    <property type="entry name" value="ET_IronSulfur_Cluster-Binding"/>
</dbReference>
<keyword evidence="4" id="KW-0411">Iron-sulfur</keyword>
<dbReference type="CDD" id="cd10551">
    <property type="entry name" value="PsrB"/>
    <property type="match status" value="1"/>
</dbReference>
<dbReference type="GO" id="GO:0046872">
    <property type="term" value="F:metal ion binding"/>
    <property type="evidence" value="ECO:0007669"/>
    <property type="project" value="UniProtKB-KW"/>
</dbReference>
<dbReference type="PROSITE" id="PS51318">
    <property type="entry name" value="TAT"/>
    <property type="match status" value="1"/>
</dbReference>
<dbReference type="Pfam" id="PF13247">
    <property type="entry name" value="Fer4_11"/>
    <property type="match status" value="1"/>
</dbReference>
<reference evidence="7 8" key="1">
    <citation type="submission" date="2018-06" db="EMBL/GenBank/DDBJ databases">
        <title>Complete genome of Desulfovibrio marinus P48SEP.</title>
        <authorList>
            <person name="Crispim J.S."/>
            <person name="Vidigal P.M.P."/>
            <person name="Silva L.C.F."/>
            <person name="Araujo L.C."/>
            <person name="Laguardia C.N."/>
            <person name="Dias R.S."/>
            <person name="Sousa M.P."/>
            <person name="Paula S.O."/>
            <person name="Silva C."/>
        </authorList>
    </citation>
    <scope>NUCLEOTIDE SEQUENCE [LARGE SCALE GENOMIC DNA]</scope>
    <source>
        <strain evidence="7 8">P48SEP</strain>
    </source>
</reference>
<evidence type="ECO:0000256" key="3">
    <source>
        <dbReference type="ARBA" id="ARBA00023004"/>
    </source>
</evidence>
<feature type="domain" description="4Fe-4S ferredoxin-type" evidence="6">
    <location>
        <begin position="152"/>
        <end position="181"/>
    </location>
</feature>
<dbReference type="InterPro" id="IPR054822">
    <property type="entry name" value="DsrO-like"/>
</dbReference>
<evidence type="ECO:0000256" key="2">
    <source>
        <dbReference type="ARBA" id="ARBA00022723"/>
    </source>
</evidence>
<dbReference type="AlphaFoldDB" id="A0A6P1ZFQ0"/>
<dbReference type="InterPro" id="IPR006311">
    <property type="entry name" value="TAT_signal"/>
</dbReference>
<dbReference type="InterPro" id="IPR017896">
    <property type="entry name" value="4Fe4S_Fe-S-bd"/>
</dbReference>
<evidence type="ECO:0000256" key="4">
    <source>
        <dbReference type="ARBA" id="ARBA00023014"/>
    </source>
</evidence>
<feature type="signal peptide" evidence="5">
    <location>
        <begin position="1"/>
        <end position="28"/>
    </location>
</feature>
<gene>
    <name evidence="7" type="ORF">DQK91_17350</name>
</gene>
<dbReference type="PANTHER" id="PTHR43177:SF3">
    <property type="entry name" value="PROTEIN NRFC HOMOLOG"/>
    <property type="match status" value="1"/>
</dbReference>
<dbReference type="SUPFAM" id="SSF54862">
    <property type="entry name" value="4Fe-4S ferredoxins"/>
    <property type="match status" value="1"/>
</dbReference>
<organism evidence="7 8">
    <name type="scientific">Oceanidesulfovibrio marinus</name>
    <dbReference type="NCBI Taxonomy" id="370038"/>
    <lineage>
        <taxon>Bacteria</taxon>
        <taxon>Pseudomonadati</taxon>
        <taxon>Thermodesulfobacteriota</taxon>
        <taxon>Desulfovibrionia</taxon>
        <taxon>Desulfovibrionales</taxon>
        <taxon>Desulfovibrionaceae</taxon>
        <taxon>Oceanidesulfovibrio</taxon>
    </lineage>
</organism>
<evidence type="ECO:0000313" key="8">
    <source>
        <dbReference type="Proteomes" id="UP000434052"/>
    </source>
</evidence>
<dbReference type="PANTHER" id="PTHR43177">
    <property type="entry name" value="PROTEIN NRFC"/>
    <property type="match status" value="1"/>
</dbReference>
<evidence type="ECO:0000256" key="1">
    <source>
        <dbReference type="ARBA" id="ARBA00022485"/>
    </source>
</evidence>
<dbReference type="GO" id="GO:0051539">
    <property type="term" value="F:4 iron, 4 sulfur cluster binding"/>
    <property type="evidence" value="ECO:0007669"/>
    <property type="project" value="UniProtKB-KW"/>
</dbReference>